<dbReference type="Proteomes" id="UP001258315">
    <property type="component" value="Unassembled WGS sequence"/>
</dbReference>
<keyword evidence="4" id="KW-1185">Reference proteome</keyword>
<evidence type="ECO:0000313" key="3">
    <source>
        <dbReference type="EMBL" id="MDT3401052.1"/>
    </source>
</evidence>
<feature type="chain" id="PRO_5045450608" evidence="2">
    <location>
        <begin position="27"/>
        <end position="120"/>
    </location>
</feature>
<organism evidence="3 4">
    <name type="scientific">Mucilaginibacter terrae</name>
    <dbReference type="NCBI Taxonomy" id="1955052"/>
    <lineage>
        <taxon>Bacteria</taxon>
        <taxon>Pseudomonadati</taxon>
        <taxon>Bacteroidota</taxon>
        <taxon>Sphingobacteriia</taxon>
        <taxon>Sphingobacteriales</taxon>
        <taxon>Sphingobacteriaceae</taxon>
        <taxon>Mucilaginibacter</taxon>
    </lineage>
</organism>
<sequence length="120" mass="12889">MKNFKQIALGLLVGTMAIGFSSFTNSKNTSVIHKDVDGKIISVTSKYFRLPAFASNTQDTDPSHYVFSNALDADCNTGTNNICSSQWTTDVAPTNGQSPDDVGTPMLSSDNSQRGIYNGE</sequence>
<gene>
    <name evidence="3" type="ORF">QE417_000124</name>
</gene>
<feature type="signal peptide" evidence="2">
    <location>
        <begin position="1"/>
        <end position="26"/>
    </location>
</feature>
<evidence type="ECO:0000256" key="1">
    <source>
        <dbReference type="SAM" id="MobiDB-lite"/>
    </source>
</evidence>
<keyword evidence="2" id="KW-0732">Signal</keyword>
<proteinExistence type="predicted"/>
<feature type="compositionally biased region" description="Polar residues" evidence="1">
    <location>
        <begin position="87"/>
        <end position="98"/>
    </location>
</feature>
<dbReference type="EMBL" id="JAVLVU010000001">
    <property type="protein sequence ID" value="MDT3401052.1"/>
    <property type="molecule type" value="Genomic_DNA"/>
</dbReference>
<protein>
    <submittedName>
        <fullName evidence="3">Uncharacterized protein</fullName>
    </submittedName>
</protein>
<accession>A0ABU3GMT1</accession>
<dbReference type="RefSeq" id="WP_311946858.1">
    <property type="nucleotide sequence ID" value="NZ_JAVLVU010000001.1"/>
</dbReference>
<comment type="caution">
    <text evidence="3">The sequence shown here is derived from an EMBL/GenBank/DDBJ whole genome shotgun (WGS) entry which is preliminary data.</text>
</comment>
<evidence type="ECO:0000256" key="2">
    <source>
        <dbReference type="SAM" id="SignalP"/>
    </source>
</evidence>
<reference evidence="4" key="1">
    <citation type="submission" date="2023-07" db="EMBL/GenBank/DDBJ databases">
        <title>Functional and genomic diversity of the sorghum phyllosphere microbiome.</title>
        <authorList>
            <person name="Shade A."/>
        </authorList>
    </citation>
    <scope>NUCLEOTIDE SEQUENCE [LARGE SCALE GENOMIC DNA]</scope>
    <source>
        <strain evidence="4">SORGH_AS_0422</strain>
    </source>
</reference>
<feature type="compositionally biased region" description="Polar residues" evidence="1">
    <location>
        <begin position="106"/>
        <end position="120"/>
    </location>
</feature>
<evidence type="ECO:0000313" key="4">
    <source>
        <dbReference type="Proteomes" id="UP001258315"/>
    </source>
</evidence>
<feature type="region of interest" description="Disordered" evidence="1">
    <location>
        <begin position="87"/>
        <end position="120"/>
    </location>
</feature>
<name>A0ABU3GMT1_9SPHI</name>